<sequence length="70" mass="8193">MQLNDRWVTLLYESCSEAVVNLAPRRQILSQDEEGLLNLSEAVVFLYDELHRDPRYQLPRGEGKDPRVLH</sequence>
<proteinExistence type="predicted"/>
<dbReference type="AlphaFoldDB" id="A0A382ZDT9"/>
<protein>
    <submittedName>
        <fullName evidence="1">Uncharacterized protein</fullName>
    </submittedName>
</protein>
<name>A0A382ZDT9_9ZZZZ</name>
<evidence type="ECO:0000313" key="1">
    <source>
        <dbReference type="EMBL" id="SVD93716.1"/>
    </source>
</evidence>
<dbReference type="EMBL" id="UINC01183127">
    <property type="protein sequence ID" value="SVD93716.1"/>
    <property type="molecule type" value="Genomic_DNA"/>
</dbReference>
<reference evidence="1" key="1">
    <citation type="submission" date="2018-05" db="EMBL/GenBank/DDBJ databases">
        <authorList>
            <person name="Lanie J.A."/>
            <person name="Ng W.-L."/>
            <person name="Kazmierczak K.M."/>
            <person name="Andrzejewski T.M."/>
            <person name="Davidsen T.M."/>
            <person name="Wayne K.J."/>
            <person name="Tettelin H."/>
            <person name="Glass J.I."/>
            <person name="Rusch D."/>
            <person name="Podicherti R."/>
            <person name="Tsui H.-C.T."/>
            <person name="Winkler M.E."/>
        </authorList>
    </citation>
    <scope>NUCLEOTIDE SEQUENCE</scope>
</reference>
<accession>A0A382ZDT9</accession>
<gene>
    <name evidence="1" type="ORF">METZ01_LOCUS446570</name>
</gene>
<organism evidence="1">
    <name type="scientific">marine metagenome</name>
    <dbReference type="NCBI Taxonomy" id="408172"/>
    <lineage>
        <taxon>unclassified sequences</taxon>
        <taxon>metagenomes</taxon>
        <taxon>ecological metagenomes</taxon>
    </lineage>
</organism>